<sequence length="366" mass="40574">MVRHGVVVLGTLVVGLVALSEGRASLHHPEAPMAIPVSEKGVPEALPFEEFGRRRLVLLNAGNPKWPLENTDPRDPTKKIRTDRGVVKDRIDKRLALRNRSELDSVALAVDWLRYGQAAEATSALRDQRREFLPNITHAHIEATQGNWDRAFQFLDIANEERPPKEIPGLKPQELAWQLKLNTGPLLKLVRLRMGEARGDKPAPENELPDAIFPVNFANTVDGALAPAERAKLPPDALATVQQLVLWFPHDPRLYWLLGELYAAKGDFIAARKIMDECVGTFTYSNRKVLMQHREAVTKVADTKGPASDDPLFVQPDDTPVPAPPLSLGTVWIYFGVVGVVALFAAVRALLRLRKSNDAPGVRPSR</sequence>
<dbReference type="Proteomes" id="UP000464178">
    <property type="component" value="Chromosome"/>
</dbReference>
<evidence type="ECO:0000256" key="1">
    <source>
        <dbReference type="SAM" id="Phobius"/>
    </source>
</evidence>
<dbReference type="SUPFAM" id="SSF48452">
    <property type="entry name" value="TPR-like"/>
    <property type="match status" value="1"/>
</dbReference>
<feature type="transmembrane region" description="Helical" evidence="1">
    <location>
        <begin position="331"/>
        <end position="351"/>
    </location>
</feature>
<keyword evidence="1" id="KW-1133">Transmembrane helix</keyword>
<evidence type="ECO:0000313" key="2">
    <source>
        <dbReference type="EMBL" id="VTS02921.1"/>
    </source>
</evidence>
<dbReference type="InterPro" id="IPR011990">
    <property type="entry name" value="TPR-like_helical_dom_sf"/>
</dbReference>
<keyword evidence="3" id="KW-1185">Reference proteome</keyword>
<accession>A0A6P2DM65</accession>
<keyword evidence="1" id="KW-0812">Transmembrane</keyword>
<dbReference type="AlphaFoldDB" id="A0A6P2DM65"/>
<reference evidence="2 3" key="1">
    <citation type="submission" date="2019-05" db="EMBL/GenBank/DDBJ databases">
        <authorList>
            <consortium name="Science for Life Laboratories"/>
        </authorList>
    </citation>
    <scope>NUCLEOTIDE SEQUENCE [LARGE SCALE GENOMIC DNA]</scope>
    <source>
        <strain evidence="2">Soil9</strain>
    </source>
</reference>
<proteinExistence type="predicted"/>
<dbReference type="RefSeq" id="WP_162672878.1">
    <property type="nucleotide sequence ID" value="NZ_LR593886.1"/>
</dbReference>
<protein>
    <submittedName>
        <fullName evidence="2">: TPR_9</fullName>
    </submittedName>
</protein>
<organism evidence="2 3">
    <name type="scientific">Gemmata massiliana</name>
    <dbReference type="NCBI Taxonomy" id="1210884"/>
    <lineage>
        <taxon>Bacteria</taxon>
        <taxon>Pseudomonadati</taxon>
        <taxon>Planctomycetota</taxon>
        <taxon>Planctomycetia</taxon>
        <taxon>Gemmatales</taxon>
        <taxon>Gemmataceae</taxon>
        <taxon>Gemmata</taxon>
    </lineage>
</organism>
<dbReference type="KEGG" id="gms:SOIL9_73550"/>
<name>A0A6P2DM65_9BACT</name>
<keyword evidence="1" id="KW-0472">Membrane</keyword>
<evidence type="ECO:0000313" key="3">
    <source>
        <dbReference type="Proteomes" id="UP000464178"/>
    </source>
</evidence>
<dbReference type="EMBL" id="LR593886">
    <property type="protein sequence ID" value="VTS02921.1"/>
    <property type="molecule type" value="Genomic_DNA"/>
</dbReference>
<gene>
    <name evidence="2" type="ORF">SOIL9_73550</name>
</gene>